<dbReference type="AlphaFoldDB" id="A0A511FPE2"/>
<organism evidence="1 2">
    <name type="scientific">Acetobacter tropicalis</name>
    <dbReference type="NCBI Taxonomy" id="104102"/>
    <lineage>
        <taxon>Bacteria</taxon>
        <taxon>Pseudomonadati</taxon>
        <taxon>Pseudomonadota</taxon>
        <taxon>Alphaproteobacteria</taxon>
        <taxon>Acetobacterales</taxon>
        <taxon>Acetobacteraceae</taxon>
        <taxon>Acetobacter</taxon>
    </lineage>
</organism>
<dbReference type="Proteomes" id="UP000321800">
    <property type="component" value="Unassembled WGS sequence"/>
</dbReference>
<evidence type="ECO:0000313" key="2">
    <source>
        <dbReference type="Proteomes" id="UP000321800"/>
    </source>
</evidence>
<gene>
    <name evidence="1" type="ORF">ATR01nite_18900</name>
</gene>
<reference evidence="1 2" key="1">
    <citation type="submission" date="2019-07" db="EMBL/GenBank/DDBJ databases">
        <title>Whole genome shotgun sequence of Acetobacter tropicalis NBRC 16470.</title>
        <authorList>
            <person name="Hosoyama A."/>
            <person name="Uohara A."/>
            <person name="Ohji S."/>
            <person name="Ichikawa N."/>
        </authorList>
    </citation>
    <scope>NUCLEOTIDE SEQUENCE [LARGE SCALE GENOMIC DNA]</scope>
    <source>
        <strain evidence="1 2">NBRC 16470</strain>
    </source>
</reference>
<proteinExistence type="predicted"/>
<accession>A0A511FPE2</accession>
<evidence type="ECO:0000313" key="1">
    <source>
        <dbReference type="EMBL" id="GEL50815.1"/>
    </source>
</evidence>
<name>A0A511FPE2_9PROT</name>
<comment type="caution">
    <text evidence="1">The sequence shown here is derived from an EMBL/GenBank/DDBJ whole genome shotgun (WGS) entry which is preliminary data.</text>
</comment>
<sequence>MRTRFFFCRKREKTVPIVCQTQIIGYAVFGISSQTLLILQAIKAVLAEPVCLMTSEQFNE</sequence>
<dbReference type="EMBL" id="BJVR01000017">
    <property type="protein sequence ID" value="GEL50815.1"/>
    <property type="molecule type" value="Genomic_DNA"/>
</dbReference>
<protein>
    <submittedName>
        <fullName evidence="1">Uncharacterized protein</fullName>
    </submittedName>
</protein>